<accession>A0ACC2HD05</accession>
<dbReference type="EMBL" id="CM055730">
    <property type="protein sequence ID" value="KAJ8013847.1"/>
    <property type="molecule type" value="Genomic_DNA"/>
</dbReference>
<evidence type="ECO:0000313" key="1">
    <source>
        <dbReference type="EMBL" id="KAJ8013847.1"/>
    </source>
</evidence>
<comment type="caution">
    <text evidence="1">The sequence shown here is derived from an EMBL/GenBank/DDBJ whole genome shotgun (WGS) entry which is preliminary data.</text>
</comment>
<proteinExistence type="predicted"/>
<gene>
    <name evidence="1" type="ORF">DPEC_G00034060</name>
</gene>
<dbReference type="Proteomes" id="UP001157502">
    <property type="component" value="Chromosome 3"/>
</dbReference>
<sequence>MKVTGLRPKSWMEWTEMLEKMEWIEKIERKEKLERMTDTDSSLLGEPDLALIKCDREREHIVIHYTPLKSQPCLTQHLTGTSLLLQRPPPLNPSLSPV</sequence>
<keyword evidence="2" id="KW-1185">Reference proteome</keyword>
<organism evidence="1 2">
    <name type="scientific">Dallia pectoralis</name>
    <name type="common">Alaska blackfish</name>
    <dbReference type="NCBI Taxonomy" id="75939"/>
    <lineage>
        <taxon>Eukaryota</taxon>
        <taxon>Metazoa</taxon>
        <taxon>Chordata</taxon>
        <taxon>Craniata</taxon>
        <taxon>Vertebrata</taxon>
        <taxon>Euteleostomi</taxon>
        <taxon>Actinopterygii</taxon>
        <taxon>Neopterygii</taxon>
        <taxon>Teleostei</taxon>
        <taxon>Protacanthopterygii</taxon>
        <taxon>Esociformes</taxon>
        <taxon>Umbridae</taxon>
        <taxon>Dallia</taxon>
    </lineage>
</organism>
<evidence type="ECO:0000313" key="2">
    <source>
        <dbReference type="Proteomes" id="UP001157502"/>
    </source>
</evidence>
<name>A0ACC2HD05_DALPE</name>
<reference evidence="1" key="1">
    <citation type="submission" date="2021-05" db="EMBL/GenBank/DDBJ databases">
        <authorList>
            <person name="Pan Q."/>
            <person name="Jouanno E."/>
            <person name="Zahm M."/>
            <person name="Klopp C."/>
            <person name="Cabau C."/>
            <person name="Louis A."/>
            <person name="Berthelot C."/>
            <person name="Parey E."/>
            <person name="Roest Crollius H."/>
            <person name="Montfort J."/>
            <person name="Robinson-Rechavi M."/>
            <person name="Bouchez O."/>
            <person name="Lampietro C."/>
            <person name="Lopez Roques C."/>
            <person name="Donnadieu C."/>
            <person name="Postlethwait J."/>
            <person name="Bobe J."/>
            <person name="Dillon D."/>
            <person name="Chandos A."/>
            <person name="von Hippel F."/>
            <person name="Guiguen Y."/>
        </authorList>
    </citation>
    <scope>NUCLEOTIDE SEQUENCE</scope>
    <source>
        <strain evidence="1">YG-Jan2019</strain>
    </source>
</reference>
<protein>
    <submittedName>
        <fullName evidence="1">Uncharacterized protein</fullName>
    </submittedName>
</protein>